<comment type="caution">
    <text evidence="1">The sequence shown here is derived from an EMBL/GenBank/DDBJ whole genome shotgun (WGS) entry which is preliminary data.</text>
</comment>
<organism evidence="1 2">
    <name type="scientific">Parasponia andersonii</name>
    <name type="common">Sponia andersonii</name>
    <dbReference type="NCBI Taxonomy" id="3476"/>
    <lineage>
        <taxon>Eukaryota</taxon>
        <taxon>Viridiplantae</taxon>
        <taxon>Streptophyta</taxon>
        <taxon>Embryophyta</taxon>
        <taxon>Tracheophyta</taxon>
        <taxon>Spermatophyta</taxon>
        <taxon>Magnoliopsida</taxon>
        <taxon>eudicotyledons</taxon>
        <taxon>Gunneridae</taxon>
        <taxon>Pentapetalae</taxon>
        <taxon>rosids</taxon>
        <taxon>fabids</taxon>
        <taxon>Rosales</taxon>
        <taxon>Cannabaceae</taxon>
        <taxon>Parasponia</taxon>
    </lineage>
</organism>
<proteinExistence type="predicted"/>
<evidence type="ECO:0000313" key="2">
    <source>
        <dbReference type="Proteomes" id="UP000237105"/>
    </source>
</evidence>
<gene>
    <name evidence="1" type="ORF">PanWU01x14_294750</name>
</gene>
<evidence type="ECO:0000313" key="1">
    <source>
        <dbReference type="EMBL" id="PON40784.1"/>
    </source>
</evidence>
<dbReference type="AlphaFoldDB" id="A0A2P5AW54"/>
<keyword evidence="2" id="KW-1185">Reference proteome</keyword>
<name>A0A2P5AW54_PARAD</name>
<sequence length="61" mass="6367">MVIVTSGNHSGRSELGCKCHCRWSIWGSGFGSDGGVVTGVVVGTCYNSSFFFELGGGFLLC</sequence>
<reference evidence="2" key="1">
    <citation type="submission" date="2016-06" db="EMBL/GenBank/DDBJ databases">
        <title>Parallel loss of symbiosis genes in relatives of nitrogen-fixing non-legume Parasponia.</title>
        <authorList>
            <person name="Van Velzen R."/>
            <person name="Holmer R."/>
            <person name="Bu F."/>
            <person name="Rutten L."/>
            <person name="Van Zeijl A."/>
            <person name="Liu W."/>
            <person name="Santuari L."/>
            <person name="Cao Q."/>
            <person name="Sharma T."/>
            <person name="Shen D."/>
            <person name="Roswanjaya Y."/>
            <person name="Wardhani T."/>
            <person name="Kalhor M.S."/>
            <person name="Jansen J."/>
            <person name="Van den Hoogen J."/>
            <person name="Gungor B."/>
            <person name="Hartog M."/>
            <person name="Hontelez J."/>
            <person name="Verver J."/>
            <person name="Yang W.-C."/>
            <person name="Schijlen E."/>
            <person name="Repin R."/>
            <person name="Schilthuizen M."/>
            <person name="Schranz E."/>
            <person name="Heidstra R."/>
            <person name="Miyata K."/>
            <person name="Fedorova E."/>
            <person name="Kohlen W."/>
            <person name="Bisseling T."/>
            <person name="Smit S."/>
            <person name="Geurts R."/>
        </authorList>
    </citation>
    <scope>NUCLEOTIDE SEQUENCE [LARGE SCALE GENOMIC DNA]</scope>
    <source>
        <strain evidence="2">cv. WU1-14</strain>
    </source>
</reference>
<accession>A0A2P5AW54</accession>
<dbReference type="Proteomes" id="UP000237105">
    <property type="component" value="Unassembled WGS sequence"/>
</dbReference>
<protein>
    <submittedName>
        <fullName evidence="1">Uncharacterized protein</fullName>
    </submittedName>
</protein>
<dbReference type="EMBL" id="JXTB01000432">
    <property type="protein sequence ID" value="PON40784.1"/>
    <property type="molecule type" value="Genomic_DNA"/>
</dbReference>